<feature type="domain" description="RNA polymerase sigma factor 70 region 4 type 2" evidence="8">
    <location>
        <begin position="136"/>
        <end position="187"/>
    </location>
</feature>
<dbReference type="InterPro" id="IPR013324">
    <property type="entry name" value="RNA_pol_sigma_r3/r4-like"/>
</dbReference>
<name>A0A1H2YYZ4_9PSEU</name>
<evidence type="ECO:0000256" key="1">
    <source>
        <dbReference type="ARBA" id="ARBA00010641"/>
    </source>
</evidence>
<dbReference type="InterPro" id="IPR039425">
    <property type="entry name" value="RNA_pol_sigma-70-like"/>
</dbReference>
<dbReference type="InterPro" id="IPR013325">
    <property type="entry name" value="RNA_pol_sigma_r2"/>
</dbReference>
<evidence type="ECO:0000256" key="6">
    <source>
        <dbReference type="SAM" id="MobiDB-lite"/>
    </source>
</evidence>
<dbReference type="NCBIfam" id="TIGR02937">
    <property type="entry name" value="sigma70-ECF"/>
    <property type="match status" value="1"/>
</dbReference>
<dbReference type="SUPFAM" id="SSF88946">
    <property type="entry name" value="Sigma2 domain of RNA polymerase sigma factors"/>
    <property type="match status" value="1"/>
</dbReference>
<dbReference type="Proteomes" id="UP000199515">
    <property type="component" value="Unassembled WGS sequence"/>
</dbReference>
<dbReference type="SUPFAM" id="SSF88659">
    <property type="entry name" value="Sigma3 and sigma4 domains of RNA polymerase sigma factors"/>
    <property type="match status" value="1"/>
</dbReference>
<dbReference type="Gene3D" id="1.10.10.10">
    <property type="entry name" value="Winged helix-like DNA-binding domain superfamily/Winged helix DNA-binding domain"/>
    <property type="match status" value="1"/>
</dbReference>
<evidence type="ECO:0000259" key="8">
    <source>
        <dbReference type="Pfam" id="PF08281"/>
    </source>
</evidence>
<dbReference type="GO" id="GO:0003677">
    <property type="term" value="F:DNA binding"/>
    <property type="evidence" value="ECO:0007669"/>
    <property type="project" value="UniProtKB-KW"/>
</dbReference>
<dbReference type="InterPro" id="IPR014284">
    <property type="entry name" value="RNA_pol_sigma-70_dom"/>
</dbReference>
<dbReference type="Pfam" id="PF04542">
    <property type="entry name" value="Sigma70_r2"/>
    <property type="match status" value="1"/>
</dbReference>
<gene>
    <name evidence="9" type="ORF">SAMN05421504_102303</name>
</gene>
<dbReference type="OrthoDB" id="5518337at2"/>
<protein>
    <submittedName>
        <fullName evidence="9">RNA polymerase sigma-70 factor, ECF subfamily</fullName>
    </submittedName>
</protein>
<keyword evidence="5" id="KW-0804">Transcription</keyword>
<dbReference type="InterPro" id="IPR036388">
    <property type="entry name" value="WH-like_DNA-bd_sf"/>
</dbReference>
<accession>A0A1H2YYZ4</accession>
<dbReference type="PANTHER" id="PTHR43133">
    <property type="entry name" value="RNA POLYMERASE ECF-TYPE SIGMA FACTO"/>
    <property type="match status" value="1"/>
</dbReference>
<evidence type="ECO:0000256" key="4">
    <source>
        <dbReference type="ARBA" id="ARBA00023125"/>
    </source>
</evidence>
<dbReference type="GO" id="GO:0006352">
    <property type="term" value="P:DNA-templated transcription initiation"/>
    <property type="evidence" value="ECO:0007669"/>
    <property type="project" value="InterPro"/>
</dbReference>
<dbReference type="InterPro" id="IPR007627">
    <property type="entry name" value="RNA_pol_sigma70_r2"/>
</dbReference>
<feature type="region of interest" description="Disordered" evidence="6">
    <location>
        <begin position="1"/>
        <end position="27"/>
    </location>
</feature>
<dbReference type="InterPro" id="IPR013249">
    <property type="entry name" value="RNA_pol_sigma70_r4_t2"/>
</dbReference>
<evidence type="ECO:0000256" key="5">
    <source>
        <dbReference type="ARBA" id="ARBA00023163"/>
    </source>
</evidence>
<organism evidence="9 10">
    <name type="scientific">Amycolatopsis xylanica</name>
    <dbReference type="NCBI Taxonomy" id="589385"/>
    <lineage>
        <taxon>Bacteria</taxon>
        <taxon>Bacillati</taxon>
        <taxon>Actinomycetota</taxon>
        <taxon>Actinomycetes</taxon>
        <taxon>Pseudonocardiales</taxon>
        <taxon>Pseudonocardiaceae</taxon>
        <taxon>Amycolatopsis</taxon>
    </lineage>
</organism>
<dbReference type="Pfam" id="PF08281">
    <property type="entry name" value="Sigma70_r4_2"/>
    <property type="match status" value="1"/>
</dbReference>
<keyword evidence="3" id="KW-0731">Sigma factor</keyword>
<dbReference type="RefSeq" id="WP_091288212.1">
    <property type="nucleotide sequence ID" value="NZ_FNON01000002.1"/>
</dbReference>
<reference evidence="9 10" key="1">
    <citation type="submission" date="2016-10" db="EMBL/GenBank/DDBJ databases">
        <authorList>
            <person name="de Groot N.N."/>
        </authorList>
    </citation>
    <scope>NUCLEOTIDE SEQUENCE [LARGE SCALE GENOMIC DNA]</scope>
    <source>
        <strain evidence="9 10">CPCC 202699</strain>
    </source>
</reference>
<dbReference type="AlphaFoldDB" id="A0A1H2YYZ4"/>
<evidence type="ECO:0000313" key="10">
    <source>
        <dbReference type="Proteomes" id="UP000199515"/>
    </source>
</evidence>
<evidence type="ECO:0000256" key="3">
    <source>
        <dbReference type="ARBA" id="ARBA00023082"/>
    </source>
</evidence>
<evidence type="ECO:0000256" key="2">
    <source>
        <dbReference type="ARBA" id="ARBA00023015"/>
    </source>
</evidence>
<evidence type="ECO:0000259" key="7">
    <source>
        <dbReference type="Pfam" id="PF04542"/>
    </source>
</evidence>
<dbReference type="PANTHER" id="PTHR43133:SF52">
    <property type="entry name" value="ECF RNA POLYMERASE SIGMA FACTOR SIGL"/>
    <property type="match status" value="1"/>
</dbReference>
<sequence length="207" mass="22448">MQVITAAHDPAEPVPGPDRPDLGGPDPAPAFSLLFDSHAGKLHRYLTRRVGPETAHDLVAETFLVALRRRDSYQPELGTARSWLYGIATNLLRQHLRTEVRGLTATARLANASETVIAGHDGRVSEQVDAQVKASQLAGALADLNPADRDVLLLVSWAGLEPSEVAEALGLPPGTVRSRLHRIRRRLRVQAPRVHKGQSTEEGSSHV</sequence>
<evidence type="ECO:0000313" key="9">
    <source>
        <dbReference type="EMBL" id="SDX09874.1"/>
    </source>
</evidence>
<keyword evidence="10" id="KW-1185">Reference proteome</keyword>
<feature type="domain" description="RNA polymerase sigma-70 region 2" evidence="7">
    <location>
        <begin position="34"/>
        <end position="100"/>
    </location>
</feature>
<keyword evidence="4" id="KW-0238">DNA-binding</keyword>
<proteinExistence type="inferred from homology"/>
<dbReference type="Gene3D" id="1.10.1740.10">
    <property type="match status" value="1"/>
</dbReference>
<keyword evidence="2" id="KW-0805">Transcription regulation</keyword>
<dbReference type="GO" id="GO:0016987">
    <property type="term" value="F:sigma factor activity"/>
    <property type="evidence" value="ECO:0007669"/>
    <property type="project" value="UniProtKB-KW"/>
</dbReference>
<dbReference type="EMBL" id="FNON01000002">
    <property type="protein sequence ID" value="SDX09874.1"/>
    <property type="molecule type" value="Genomic_DNA"/>
</dbReference>
<comment type="similarity">
    <text evidence="1">Belongs to the sigma-70 factor family. ECF subfamily.</text>
</comment>
<dbReference type="STRING" id="589385.SAMN05421504_102303"/>